<dbReference type="SUPFAM" id="SSF69318">
    <property type="entry name" value="Integrin alpha N-terminal domain"/>
    <property type="match status" value="3"/>
</dbReference>
<evidence type="ECO:0000256" key="2">
    <source>
        <dbReference type="SAM" id="SignalP"/>
    </source>
</evidence>
<dbReference type="Pfam" id="PF13517">
    <property type="entry name" value="FG-GAP_3"/>
    <property type="match status" value="4"/>
</dbReference>
<dbReference type="RefSeq" id="WP_145199916.1">
    <property type="nucleotide sequence ID" value="NZ_CP036434.1"/>
</dbReference>
<dbReference type="PANTHER" id="PTHR44103:SF1">
    <property type="entry name" value="PROPROTEIN CONVERTASE P"/>
    <property type="match status" value="1"/>
</dbReference>
<gene>
    <name evidence="3" type="ORF">Poly30_35450</name>
</gene>
<protein>
    <submittedName>
        <fullName evidence="3">FG-GAP repeat protein</fullName>
    </submittedName>
</protein>
<accession>A0A518EV84</accession>
<dbReference type="Proteomes" id="UP000320390">
    <property type="component" value="Chromosome"/>
</dbReference>
<dbReference type="InterPro" id="IPR013517">
    <property type="entry name" value="FG-GAP"/>
</dbReference>
<organism evidence="3 4">
    <name type="scientific">Saltatorellus ferox</name>
    <dbReference type="NCBI Taxonomy" id="2528018"/>
    <lineage>
        <taxon>Bacteria</taxon>
        <taxon>Pseudomonadati</taxon>
        <taxon>Planctomycetota</taxon>
        <taxon>Planctomycetia</taxon>
        <taxon>Planctomycetia incertae sedis</taxon>
        <taxon>Saltatorellus</taxon>
    </lineage>
</organism>
<dbReference type="InterPro" id="IPR028994">
    <property type="entry name" value="Integrin_alpha_N"/>
</dbReference>
<dbReference type="AlphaFoldDB" id="A0A518EV84"/>
<evidence type="ECO:0000256" key="1">
    <source>
        <dbReference type="ARBA" id="ARBA00022729"/>
    </source>
</evidence>
<name>A0A518EV84_9BACT</name>
<feature type="signal peptide" evidence="2">
    <location>
        <begin position="1"/>
        <end position="16"/>
    </location>
</feature>
<proteinExistence type="predicted"/>
<evidence type="ECO:0000313" key="4">
    <source>
        <dbReference type="Proteomes" id="UP000320390"/>
    </source>
</evidence>
<keyword evidence="1 2" id="KW-0732">Signal</keyword>
<sequence length="866" mass="89276" precursor="true">MSIVCLPLLLASVQFAPLKTISTPVRDLTGTVAGDFDGDGDLDLIVLDRANQGSVLLEATSPGAFAPAMRLDLGDAVIEGAISGELTGDGLLDLVVVPRMGTDGMLLLEGRGDGTFEPPRSLGAFRAFNGAPRLVDLNQDGRLDILASGRGLFGGELTLYQNLGAGAFAPPRELVQGSSSDAQALDLDADGDLDLLTAWPGAGLLVFLNDGTGQFQLGSVLTPDASVDQVELLDLDGDGDLDAIASKRYQSVVFTFENVGGAFGPRQEYLPGTSSTARLSIVDVDRDGQRDVVVFSAAAEAPVWLRNEPGFVLGSARALATAERGRVATMEAADLNGDGIADFVLSTRQDVVKLLMSDASLGAIPYGDEASVLLAQVPAMEDVAWVDLDSDGDLDLVGASDSGELYVSEGRGFVRWDLPLSLGITAGPHLETADLDGDGDVDLVSVDDMGRAVLLENTGLGTLTPRMLTSGAVSLAPRIELADMNGDGLLDLVGIGDTLGIVVVSQSGVGGGVFLPPVFVATLSRPVIRTMVTDVDQNGVPDISAVAQTPSGMIPPPRHLIWLEGLGAGSFAAPSPLIDGLVAAARPIPFSLDGQGFIDFVWTSTAERAGFSAVSSAPGVYAVADVGIDPGGLDARFGIGDLRGAGFGDLVVSGGPANGAAGQTLRLYWRNGLFFDLFQGVLAERLIDVRSIRFADLDGDGDEDILLAAGGPQLSWIENLRVGPLGTLYCGPAALNSAGSAGTISAVGSEWISLGDVTLRSSDLPTGSTGIFLTSQAQGFVPIVPGSVGSLCLGGAIGRFQGPGQVQSVSADGVIQLELDLSSLPQPTGGVPALPGTLWFFQAWYRDTSGGQPVSNFTDGLALVFR</sequence>
<reference evidence="3 4" key="1">
    <citation type="submission" date="2019-02" db="EMBL/GenBank/DDBJ databases">
        <title>Deep-cultivation of Planctomycetes and their phenomic and genomic characterization uncovers novel biology.</title>
        <authorList>
            <person name="Wiegand S."/>
            <person name="Jogler M."/>
            <person name="Boedeker C."/>
            <person name="Pinto D."/>
            <person name="Vollmers J."/>
            <person name="Rivas-Marin E."/>
            <person name="Kohn T."/>
            <person name="Peeters S.H."/>
            <person name="Heuer A."/>
            <person name="Rast P."/>
            <person name="Oberbeckmann S."/>
            <person name="Bunk B."/>
            <person name="Jeske O."/>
            <person name="Meyerdierks A."/>
            <person name="Storesund J.E."/>
            <person name="Kallscheuer N."/>
            <person name="Luecker S."/>
            <person name="Lage O.M."/>
            <person name="Pohl T."/>
            <person name="Merkel B.J."/>
            <person name="Hornburger P."/>
            <person name="Mueller R.-W."/>
            <person name="Bruemmer F."/>
            <person name="Labrenz M."/>
            <person name="Spormann A.M."/>
            <person name="Op den Camp H."/>
            <person name="Overmann J."/>
            <person name="Amann R."/>
            <person name="Jetten M.S.M."/>
            <person name="Mascher T."/>
            <person name="Medema M.H."/>
            <person name="Devos D.P."/>
            <person name="Kaster A.-K."/>
            <person name="Ovreas L."/>
            <person name="Rohde M."/>
            <person name="Galperin M.Y."/>
            <person name="Jogler C."/>
        </authorList>
    </citation>
    <scope>NUCLEOTIDE SEQUENCE [LARGE SCALE GENOMIC DNA]</scope>
    <source>
        <strain evidence="3 4">Poly30</strain>
    </source>
</reference>
<dbReference type="EMBL" id="CP036434">
    <property type="protein sequence ID" value="QDV08009.1"/>
    <property type="molecule type" value="Genomic_DNA"/>
</dbReference>
<keyword evidence="4" id="KW-1185">Reference proteome</keyword>
<dbReference type="OrthoDB" id="247570at2"/>
<dbReference type="PANTHER" id="PTHR44103">
    <property type="entry name" value="PROPROTEIN CONVERTASE P"/>
    <property type="match status" value="1"/>
</dbReference>
<dbReference type="Gene3D" id="2.130.10.130">
    <property type="entry name" value="Integrin alpha, N-terminal"/>
    <property type="match status" value="2"/>
</dbReference>
<evidence type="ECO:0000313" key="3">
    <source>
        <dbReference type="EMBL" id="QDV08009.1"/>
    </source>
</evidence>
<feature type="chain" id="PRO_5022083874" evidence="2">
    <location>
        <begin position="17"/>
        <end position="866"/>
    </location>
</feature>